<dbReference type="Proteomes" id="UP001432322">
    <property type="component" value="Unassembled WGS sequence"/>
</dbReference>
<gene>
    <name evidence="2" type="ORF">PFISCL1PPCAC_11035</name>
    <name evidence="3" type="ORF">PFISCL1PPCAC_28443</name>
</gene>
<dbReference type="EMBL" id="BTSY01000053">
    <property type="protein sequence ID" value="GMT37146.1"/>
    <property type="molecule type" value="Genomic_DNA"/>
</dbReference>
<feature type="region of interest" description="Disordered" evidence="1">
    <location>
        <begin position="361"/>
        <end position="410"/>
    </location>
</feature>
<evidence type="ECO:0000313" key="4">
    <source>
        <dbReference type="Proteomes" id="UP001432322"/>
    </source>
</evidence>
<name>A0AAV5X189_9BILA</name>
<evidence type="ECO:0000313" key="2">
    <source>
        <dbReference type="EMBL" id="GMT19738.1"/>
    </source>
</evidence>
<proteinExistence type="predicted"/>
<comment type="caution">
    <text evidence="3">The sequence shown here is derived from an EMBL/GenBank/DDBJ whole genome shotgun (WGS) entry which is preliminary data.</text>
</comment>
<feature type="non-terminal residue" evidence="3">
    <location>
        <position position="410"/>
    </location>
</feature>
<feature type="compositionally biased region" description="Polar residues" evidence="1">
    <location>
        <begin position="182"/>
        <end position="196"/>
    </location>
</feature>
<keyword evidence="4" id="KW-1185">Reference proteome</keyword>
<feature type="compositionally biased region" description="Basic and acidic residues" evidence="1">
    <location>
        <begin position="151"/>
        <end position="161"/>
    </location>
</feature>
<evidence type="ECO:0000256" key="1">
    <source>
        <dbReference type="SAM" id="MobiDB-lite"/>
    </source>
</evidence>
<evidence type="ECO:0000313" key="3">
    <source>
        <dbReference type="EMBL" id="GMT37146.1"/>
    </source>
</evidence>
<feature type="compositionally biased region" description="Low complexity" evidence="1">
    <location>
        <begin position="385"/>
        <end position="396"/>
    </location>
</feature>
<dbReference type="Gene3D" id="3.10.20.90">
    <property type="entry name" value="Phosphatidylinositol 3-kinase Catalytic Subunit, Chain A, domain 1"/>
    <property type="match status" value="1"/>
</dbReference>
<dbReference type="AlphaFoldDB" id="A0AAV5X189"/>
<organism evidence="3 4">
    <name type="scientific">Pristionchus fissidentatus</name>
    <dbReference type="NCBI Taxonomy" id="1538716"/>
    <lineage>
        <taxon>Eukaryota</taxon>
        <taxon>Metazoa</taxon>
        <taxon>Ecdysozoa</taxon>
        <taxon>Nematoda</taxon>
        <taxon>Chromadorea</taxon>
        <taxon>Rhabditida</taxon>
        <taxon>Rhabditina</taxon>
        <taxon>Diplogasteromorpha</taxon>
        <taxon>Diplogasteroidea</taxon>
        <taxon>Neodiplogasteridae</taxon>
        <taxon>Pristionchus</taxon>
    </lineage>
</organism>
<sequence length="410" mass="46056">MVKTPKAPKPAKAAPIRRYTVTEEDRDELIDLERMLVDERTISPNERVNIIVEYAYLGQKPRPETYIGRPRYIKASRHGRTRLAKRTRRVDVEPPKEKMIVYDDTVAQFLHKARYADLRHPGDAASVKDECMMEEEGKDHSRDSGCPVSPSDKKEDDKKVDGPCSSRGSVEKENRKLRSPGSAPQQDEATSTTGTSHFKVMGNTPLSVIRRKLEQKRIVNEDLKLELIDASGTQYLDESWTVAQLANERGWARRGPLRVLYTVTRFSCNEDLPVLVPEANFVEPEEAAPLAAAAVAPPPLQQLQHQRPMQHGPPFPHPFGFPHPHAPFAFFDEKSQQMMMMHPQLPYPIPMGPEEQSLLKLSPAHAPPSHHPLHHQMMGGGGAGAPPTFVGGPTVPSKQQQRHLQQLQQL</sequence>
<feature type="region of interest" description="Disordered" evidence="1">
    <location>
        <begin position="131"/>
        <end position="201"/>
    </location>
</feature>
<feature type="compositionally biased region" description="Basic and acidic residues" evidence="1">
    <location>
        <begin position="131"/>
        <end position="143"/>
    </location>
</feature>
<reference evidence="3" key="1">
    <citation type="submission" date="2023-10" db="EMBL/GenBank/DDBJ databases">
        <title>Genome assembly of Pristionchus species.</title>
        <authorList>
            <person name="Yoshida K."/>
            <person name="Sommer R.J."/>
        </authorList>
    </citation>
    <scope>NUCLEOTIDE SEQUENCE</scope>
    <source>
        <strain evidence="3">RS5133</strain>
    </source>
</reference>
<accession>A0AAV5X189</accession>
<dbReference type="EMBL" id="BTSY01000003">
    <property type="protein sequence ID" value="GMT19738.1"/>
    <property type="molecule type" value="Genomic_DNA"/>
</dbReference>
<protein>
    <submittedName>
        <fullName evidence="3">Uncharacterized protein</fullName>
    </submittedName>
</protein>